<dbReference type="KEGG" id="dfa:DFA_08825"/>
<keyword evidence="4" id="KW-1185">Reference proteome</keyword>
<dbReference type="Gene3D" id="2.40.30.10">
    <property type="entry name" value="Translation factors"/>
    <property type="match status" value="1"/>
</dbReference>
<protein>
    <submittedName>
        <fullName evidence="3">U5 small nuclear ribonucleoprotein subunit</fullName>
    </submittedName>
</protein>
<dbReference type="CDD" id="cd04090">
    <property type="entry name" value="EF2_II_snRNP"/>
    <property type="match status" value="1"/>
</dbReference>
<dbReference type="GO" id="GO:0046540">
    <property type="term" value="C:U4/U6 x U5 tri-snRNP complex"/>
    <property type="evidence" value="ECO:0007669"/>
    <property type="project" value="TreeGrafter"/>
</dbReference>
<dbReference type="PANTHER" id="PTHR42908">
    <property type="entry name" value="TRANSLATION ELONGATION FACTOR-RELATED"/>
    <property type="match status" value="1"/>
</dbReference>
<dbReference type="AlphaFoldDB" id="F4Q4H5"/>
<evidence type="ECO:0000313" key="3">
    <source>
        <dbReference type="EMBL" id="EGG17824.1"/>
    </source>
</evidence>
<dbReference type="InterPro" id="IPR031950">
    <property type="entry name" value="EFTUD2_N"/>
</dbReference>
<dbReference type="SUPFAM" id="SSF50447">
    <property type="entry name" value="Translation proteins"/>
    <property type="match status" value="1"/>
</dbReference>
<accession>F4Q4H5</accession>
<organism evidence="3 4">
    <name type="scientific">Cavenderia fasciculata</name>
    <name type="common">Slime mold</name>
    <name type="synonym">Dictyostelium fasciculatum</name>
    <dbReference type="NCBI Taxonomy" id="261658"/>
    <lineage>
        <taxon>Eukaryota</taxon>
        <taxon>Amoebozoa</taxon>
        <taxon>Evosea</taxon>
        <taxon>Eumycetozoa</taxon>
        <taxon>Dictyostelia</taxon>
        <taxon>Acytosteliales</taxon>
        <taxon>Cavenderiaceae</taxon>
        <taxon>Cavenderia</taxon>
    </lineage>
</organism>
<evidence type="ECO:0000259" key="2">
    <source>
        <dbReference type="Pfam" id="PF16004"/>
    </source>
</evidence>
<name>F4Q4H5_CACFS</name>
<dbReference type="EMBL" id="GL883021">
    <property type="protein sequence ID" value="EGG17824.1"/>
    <property type="molecule type" value="Genomic_DNA"/>
</dbReference>
<dbReference type="GO" id="GO:0003924">
    <property type="term" value="F:GTPase activity"/>
    <property type="evidence" value="ECO:0007669"/>
    <property type="project" value="TreeGrafter"/>
</dbReference>
<feature type="region of interest" description="Disordered" evidence="1">
    <location>
        <begin position="1"/>
        <end position="75"/>
    </location>
</feature>
<dbReference type="PANTHER" id="PTHR42908:SF6">
    <property type="entry name" value="116 KDA U5 SMALL NUCLEAR RIBONUCLEOPROTEIN COMPONENT"/>
    <property type="match status" value="1"/>
</dbReference>
<dbReference type="RefSeq" id="XP_004356308.1">
    <property type="nucleotide sequence ID" value="XM_004356255.1"/>
</dbReference>
<evidence type="ECO:0000313" key="4">
    <source>
        <dbReference type="Proteomes" id="UP000007797"/>
    </source>
</evidence>
<evidence type="ECO:0000256" key="1">
    <source>
        <dbReference type="SAM" id="MobiDB-lite"/>
    </source>
</evidence>
<keyword evidence="3" id="KW-0687">Ribonucleoprotein</keyword>
<dbReference type="OrthoDB" id="364892at2759"/>
<dbReference type="GO" id="GO:0000398">
    <property type="term" value="P:mRNA splicing, via spliceosome"/>
    <property type="evidence" value="ECO:0007669"/>
    <property type="project" value="TreeGrafter"/>
</dbReference>
<dbReference type="FunFam" id="2.40.30.10:FF:000029">
    <property type="entry name" value="116 kDa U5 small nuclear ribonucleoprotein component"/>
    <property type="match status" value="1"/>
</dbReference>
<feature type="compositionally biased region" description="Acidic residues" evidence="1">
    <location>
        <begin position="15"/>
        <end position="35"/>
    </location>
</feature>
<feature type="compositionally biased region" description="Acidic residues" evidence="1">
    <location>
        <begin position="52"/>
        <end position="66"/>
    </location>
</feature>
<proteinExistence type="predicted"/>
<dbReference type="GeneID" id="14869550"/>
<dbReference type="STRING" id="1054147.F4Q4H5"/>
<dbReference type="GO" id="GO:0005829">
    <property type="term" value="C:cytosol"/>
    <property type="evidence" value="ECO:0007669"/>
    <property type="project" value="TreeGrafter"/>
</dbReference>
<dbReference type="InterPro" id="IPR009000">
    <property type="entry name" value="Transl_B-barrel_sf"/>
</dbReference>
<gene>
    <name evidence="3" type="ORF">DFA_08825</name>
</gene>
<reference evidence="4" key="1">
    <citation type="journal article" date="2011" name="Genome Res.">
        <title>Phylogeny-wide analysis of social amoeba genomes highlights ancient origins for complex intercellular communication.</title>
        <authorList>
            <person name="Heidel A.J."/>
            <person name="Lawal H.M."/>
            <person name="Felder M."/>
            <person name="Schilde C."/>
            <person name="Helps N.R."/>
            <person name="Tunggal B."/>
            <person name="Rivero F."/>
            <person name="John U."/>
            <person name="Schleicher M."/>
            <person name="Eichinger L."/>
            <person name="Platzer M."/>
            <person name="Noegel A.A."/>
            <person name="Schaap P."/>
            <person name="Gloeckner G."/>
        </authorList>
    </citation>
    <scope>NUCLEOTIDE SEQUENCE [LARGE SCALE GENOMIC DNA]</scope>
    <source>
        <strain evidence="4">SH3</strain>
    </source>
</reference>
<dbReference type="GO" id="GO:0071007">
    <property type="term" value="C:U2-type catalytic step 2 spliceosome"/>
    <property type="evidence" value="ECO:0007669"/>
    <property type="project" value="TreeGrafter"/>
</dbReference>
<dbReference type="Proteomes" id="UP000007797">
    <property type="component" value="Unassembled WGS sequence"/>
</dbReference>
<dbReference type="GO" id="GO:0030623">
    <property type="term" value="F:U5 snRNA binding"/>
    <property type="evidence" value="ECO:0007669"/>
    <property type="project" value="TreeGrafter"/>
</dbReference>
<sequence>MSDQPIFDEFGNLIEDVEDIENIDEQQDYDDDEEERVARDEQQNGHTTAADGDGDEPMVQEEEEDSHVEFKTRQPGNAIVLHEDKQYYPDASEVYGQDVEVMVQDEDTQPISKPVIDPGSKRSFLVADKELPDTSFSKEFLVDMMAHPQLMRNKVLLELGIRLSRETLNLDVKPLLRIVLSSFFGKATGFVDMVVDLPSPLDNAEQKASFVYTGPLNGTYGEALKKCDPNGPLVVYVTKLLTNDAGTGFDCLGRVLSGTVRRSSEVRVLGERYSIDTNEEDLVLEELTKVSIGEARYKIDVDSIPAGMWCLLEGIDSSIIKTATIVNERDPKMTNYTNGNSNVAQDVGRSAQDQQVVSAGGYACRRVGRTHHIGHGRALPRLRAARPACHVRRH</sequence>
<dbReference type="Pfam" id="PF16004">
    <property type="entry name" value="EFTUD2"/>
    <property type="match status" value="1"/>
</dbReference>
<feature type="domain" description="116kDa U5 small nuclear ribonucleoprotein component N-terminal" evidence="2">
    <location>
        <begin position="6"/>
        <end position="132"/>
    </location>
</feature>